<dbReference type="SUPFAM" id="SSF52096">
    <property type="entry name" value="ClpP/crotonase"/>
    <property type="match status" value="1"/>
</dbReference>
<keyword evidence="3" id="KW-0720">Serine protease</keyword>
<keyword evidence="1 4" id="KW-0645">Protease</keyword>
<reference evidence="4 5" key="1">
    <citation type="submission" date="2018-04" db="EMBL/GenBank/DDBJ databases">
        <title>Genomic Encyclopedia of Archaeal and Bacterial Type Strains, Phase II (KMG-II): from individual species to whole genera.</title>
        <authorList>
            <person name="Goeker M."/>
        </authorList>
    </citation>
    <scope>NUCLEOTIDE SEQUENCE [LARGE SCALE GENOMIC DNA]</scope>
    <source>
        <strain evidence="4 5">DSM 21823</strain>
    </source>
</reference>
<proteinExistence type="predicted"/>
<evidence type="ECO:0000256" key="1">
    <source>
        <dbReference type="ARBA" id="ARBA00022670"/>
    </source>
</evidence>
<dbReference type="Proteomes" id="UP000244224">
    <property type="component" value="Unassembled WGS sequence"/>
</dbReference>
<dbReference type="OrthoDB" id="9806592at2"/>
<dbReference type="GO" id="GO:0009368">
    <property type="term" value="C:endopeptidase Clp complex"/>
    <property type="evidence" value="ECO:0007669"/>
    <property type="project" value="TreeGrafter"/>
</dbReference>
<dbReference type="PANTHER" id="PTHR10381">
    <property type="entry name" value="ATP-DEPENDENT CLP PROTEASE PROTEOLYTIC SUBUNIT"/>
    <property type="match status" value="1"/>
</dbReference>
<evidence type="ECO:0000313" key="4">
    <source>
        <dbReference type="EMBL" id="PTX39030.1"/>
    </source>
</evidence>
<dbReference type="InterPro" id="IPR023562">
    <property type="entry name" value="ClpP/TepA"/>
</dbReference>
<dbReference type="AlphaFoldDB" id="A0A2T6A5C8"/>
<gene>
    <name evidence="4" type="ORF">C8N34_14010</name>
</gene>
<sequence>MRRRGADLIIGGELVLSGYVMSDEQAGWAWEEEIFFCPAMVREALLAMGEGRITVRLNSGGGDPVAGEAIRAALEGHPGGCRVIVEGQASSAASLLLMGAAQREMTAGSFIMLHNPSGYAYGGAEDHRAQADFLDMLARVYAQVYADRSGQSIEAVLAIMNAETFYSASAAIEAGFADAVADGADASAAPPSFDDALRARMQRNMTAYAAMMRDKSPGRGIATPRNPAASGGALAPVAATMEHVMPDPTNPTAPVQTPVPTQIQTPQPPAPDPQAAIMAERNRVTMIQSMARPFVDAGRLTDADVTALINDGTAADMAGSRFMATMAQREPAPGPMRVTERGRDETETRRLGMEGALVARLTRAEPADVSRQYMDFSIVEMAAERLGQRRVPGHFAGREEVLRMAFHSTSDFPALLENAMNRSLAARYAQAQPTYRRIARQRTYVDFRDHTTVRVGDFPDLQPVSPEAGELKAGSFSESKEKTKVLAYGVQVLLSRQLLVNDSLDGIMQVLNDRGNAVARFEDRTFYTMMLGGSNSDGPTLLETTRQVFNTTDGTKAGAAAAINITSLSLARASLRKRKSLDGAELELTASILLCGPDKETEAQQLLAPIQAQQAGNVNPFSGVMSPVITAKITGNAWYVFASVDEAPCFEWGLLEGYTAPRFRMEDPFGVQGTKFSLEHDFGCGAIDFRGGYKNAGA</sequence>
<dbReference type="NCBIfam" id="NF045542">
    <property type="entry name" value="Clp_rel_HeadMat"/>
    <property type="match status" value="1"/>
</dbReference>
<dbReference type="Gene3D" id="3.90.226.10">
    <property type="entry name" value="2-enoyl-CoA Hydratase, Chain A, domain 1"/>
    <property type="match status" value="1"/>
</dbReference>
<dbReference type="EMBL" id="QBKP01000040">
    <property type="protein sequence ID" value="PTX39030.1"/>
    <property type="molecule type" value="Genomic_DNA"/>
</dbReference>
<evidence type="ECO:0000256" key="2">
    <source>
        <dbReference type="ARBA" id="ARBA00022801"/>
    </source>
</evidence>
<protein>
    <submittedName>
        <fullName evidence="4">ATP-dependent protease ClpP protease subunit</fullName>
    </submittedName>
</protein>
<dbReference type="CDD" id="cd07016">
    <property type="entry name" value="S14_ClpP_1"/>
    <property type="match status" value="1"/>
</dbReference>
<dbReference type="RefSeq" id="WP_108130968.1">
    <property type="nucleotide sequence ID" value="NZ_QBKP01000040.1"/>
</dbReference>
<dbReference type="GO" id="GO:0051117">
    <property type="term" value="F:ATPase binding"/>
    <property type="evidence" value="ECO:0007669"/>
    <property type="project" value="TreeGrafter"/>
</dbReference>
<comment type="caution">
    <text evidence="4">The sequence shown here is derived from an EMBL/GenBank/DDBJ whole genome shotgun (WGS) entry which is preliminary data.</text>
</comment>
<dbReference type="PANTHER" id="PTHR10381:SF70">
    <property type="entry name" value="ATP-DEPENDENT CLP PROTEASE PROTEOLYTIC SUBUNIT"/>
    <property type="match status" value="1"/>
</dbReference>
<dbReference type="GO" id="GO:0004176">
    <property type="term" value="F:ATP-dependent peptidase activity"/>
    <property type="evidence" value="ECO:0007669"/>
    <property type="project" value="TreeGrafter"/>
</dbReference>
<dbReference type="Pfam" id="PF00574">
    <property type="entry name" value="CLP_protease"/>
    <property type="match status" value="1"/>
</dbReference>
<dbReference type="GO" id="GO:0004252">
    <property type="term" value="F:serine-type endopeptidase activity"/>
    <property type="evidence" value="ECO:0007669"/>
    <property type="project" value="TreeGrafter"/>
</dbReference>
<evidence type="ECO:0000256" key="3">
    <source>
        <dbReference type="ARBA" id="ARBA00022825"/>
    </source>
</evidence>
<dbReference type="InterPro" id="IPR029045">
    <property type="entry name" value="ClpP/crotonase-like_dom_sf"/>
</dbReference>
<dbReference type="GO" id="GO:0006515">
    <property type="term" value="P:protein quality control for misfolded or incompletely synthesized proteins"/>
    <property type="evidence" value="ECO:0007669"/>
    <property type="project" value="TreeGrafter"/>
</dbReference>
<dbReference type="Pfam" id="PF25209">
    <property type="entry name" value="Phage_capsid_4"/>
    <property type="match status" value="1"/>
</dbReference>
<name>A0A2T6A5C8_9RHOB</name>
<evidence type="ECO:0000313" key="5">
    <source>
        <dbReference type="Proteomes" id="UP000244224"/>
    </source>
</evidence>
<organism evidence="4 5">
    <name type="scientific">Gemmobacter caeni</name>
    <dbReference type="NCBI Taxonomy" id="589035"/>
    <lineage>
        <taxon>Bacteria</taxon>
        <taxon>Pseudomonadati</taxon>
        <taxon>Pseudomonadota</taxon>
        <taxon>Alphaproteobacteria</taxon>
        <taxon>Rhodobacterales</taxon>
        <taxon>Paracoccaceae</taxon>
        <taxon>Gemmobacter</taxon>
    </lineage>
</organism>
<keyword evidence="2" id="KW-0378">Hydrolase</keyword>
<keyword evidence="5" id="KW-1185">Reference proteome</keyword>
<accession>A0A2T6A5C8</accession>